<dbReference type="InterPro" id="IPR038461">
    <property type="entry name" value="Schlafen_AlbA_2_dom_sf"/>
</dbReference>
<keyword evidence="1" id="KW-0472">Membrane</keyword>
<dbReference type="InterPro" id="IPR007421">
    <property type="entry name" value="Schlafen_AlbA_2_dom"/>
</dbReference>
<accession>A0A0X8G6J2</accession>
<reference evidence="3 4" key="2">
    <citation type="journal article" date="2016" name="Int. J. Syst. Evol. Microbiol.">
        <title>Lutibacter profundi sp. nov., isolated from a deep-sea hydrothermal system on the Arctic Mid-Ocean Ridge and emended description of the genus Lutibacter.</title>
        <authorList>
            <person name="Le Moine Bauer S."/>
            <person name="Roalkvam I."/>
            <person name="Steen I.H."/>
            <person name="Dahle H."/>
        </authorList>
    </citation>
    <scope>NUCLEOTIDE SEQUENCE [LARGE SCALE GENOMIC DNA]</scope>
    <source>
        <strain evidence="3 4">LP1</strain>
    </source>
</reference>
<feature type="transmembrane region" description="Helical" evidence="1">
    <location>
        <begin position="51"/>
        <end position="69"/>
    </location>
</feature>
<feature type="domain" description="Schlafen AlbA-2" evidence="2">
    <location>
        <begin position="95"/>
        <end position="230"/>
    </location>
</feature>
<organism evidence="3 4">
    <name type="scientific">Lutibacter profundi</name>
    <dbReference type="NCBI Taxonomy" id="1622118"/>
    <lineage>
        <taxon>Bacteria</taxon>
        <taxon>Pseudomonadati</taxon>
        <taxon>Bacteroidota</taxon>
        <taxon>Flavobacteriia</taxon>
        <taxon>Flavobacteriales</taxon>
        <taxon>Flavobacteriaceae</taxon>
        <taxon>Lutibacter</taxon>
    </lineage>
</organism>
<keyword evidence="1" id="KW-1133">Transmembrane helix</keyword>
<name>A0A0X8G6J2_9FLAO</name>
<evidence type="ECO:0000313" key="4">
    <source>
        <dbReference type="Proteomes" id="UP000059672"/>
    </source>
</evidence>
<dbReference type="STRING" id="1622118.Lupro_06700"/>
<dbReference type="PATRIC" id="fig|1622118.3.peg.1387"/>
<keyword evidence="1" id="KW-0812">Transmembrane</keyword>
<evidence type="ECO:0000313" key="3">
    <source>
        <dbReference type="EMBL" id="AMC10954.1"/>
    </source>
</evidence>
<dbReference type="Proteomes" id="UP000059672">
    <property type="component" value="Chromosome"/>
</dbReference>
<reference evidence="4" key="1">
    <citation type="submission" date="2015-12" db="EMBL/GenBank/DDBJ databases">
        <title>Complete genome sequence of Lutibacter profundus strain LP1.</title>
        <authorList>
            <person name="Wissuwa J."/>
            <person name="Le Moine Bauer S."/>
            <person name="Stokke R."/>
            <person name="Dahle H."/>
            <person name="Steen I.H."/>
        </authorList>
    </citation>
    <scope>NUCLEOTIDE SEQUENCE [LARGE SCALE GENOMIC DNA]</scope>
    <source>
        <strain evidence="4">LP1</strain>
    </source>
</reference>
<dbReference type="Pfam" id="PF04326">
    <property type="entry name" value="SLFN_AlbA_2"/>
    <property type="match status" value="1"/>
</dbReference>
<gene>
    <name evidence="3" type="ORF">Lupro_06700</name>
</gene>
<dbReference type="Gene3D" id="3.30.950.30">
    <property type="entry name" value="Schlafen, AAA domain"/>
    <property type="match status" value="1"/>
</dbReference>
<dbReference type="AlphaFoldDB" id="A0A0X8G6J2"/>
<evidence type="ECO:0000256" key="1">
    <source>
        <dbReference type="SAM" id="Phobius"/>
    </source>
</evidence>
<dbReference type="PANTHER" id="PTHR30595:SF6">
    <property type="entry name" value="SCHLAFEN ALBA-2 DOMAIN-CONTAINING PROTEIN"/>
    <property type="match status" value="1"/>
</dbReference>
<sequence>MGVIIFYFIFHPLTMVVYWYEFNSEPLTFTSFFNVLNHRIEHSFSYRMLDMSFIFMLMGGITGLIFGLYKLNNKKLNKHIQLLNNDLLKLINQGESQFVELKSSVRYDFKQQTTNLDLEVIIAKTIVGFMNAKGGKLIIGVNDDGEILGLEKDFKTLKQQNTDGFEQKIYEIISKYIGKEFCFYCTVYFHQLAKKTICVVAIDKVAEPVYLSKGKDTIFYIRTGNSTKPLTIKEAFHYIKMEKEA</sequence>
<proteinExistence type="predicted"/>
<evidence type="ECO:0000259" key="2">
    <source>
        <dbReference type="Pfam" id="PF04326"/>
    </source>
</evidence>
<protein>
    <recommendedName>
        <fullName evidence="2">Schlafen AlbA-2 domain-containing protein</fullName>
    </recommendedName>
</protein>
<dbReference type="EMBL" id="CP013355">
    <property type="protein sequence ID" value="AMC10954.1"/>
    <property type="molecule type" value="Genomic_DNA"/>
</dbReference>
<feature type="transmembrane region" description="Helical" evidence="1">
    <location>
        <begin position="5"/>
        <end position="22"/>
    </location>
</feature>
<dbReference type="KEGG" id="lut:Lupro_06700"/>
<dbReference type="PANTHER" id="PTHR30595">
    <property type="entry name" value="GLPR-RELATED TRANSCRIPTIONAL REPRESSOR"/>
    <property type="match status" value="1"/>
</dbReference>
<keyword evidence="4" id="KW-1185">Reference proteome</keyword>